<sequence>MTEDNLEQLVPDLLNASWSSNSIIKITDIFEKQNSQTISAFISVSLNSVLAIEHWAWQMLSKDSNSWINIDSCAQVFHILHSFNMKLISHNDEIQADTKISLLIPSNITWIDGLLEQIESSSDTFLTLAGLWIETLSHLAHQLPDIVFTPTMQHLNNRLSRDFLMTNQYKFYLKQLCETNLLQSIFTVKQHFYLQTCSLSLSVHLWSKSQNFPFTGEQIIKFLNEDYSKMILVHSHTMHSWSSELLSCVADY</sequence>
<accession>A0A815YF87</accession>
<protein>
    <submittedName>
        <fullName evidence="1">Uncharacterized protein</fullName>
    </submittedName>
</protein>
<proteinExistence type="predicted"/>
<organism evidence="1 3">
    <name type="scientific">Rotaria magnacalcarata</name>
    <dbReference type="NCBI Taxonomy" id="392030"/>
    <lineage>
        <taxon>Eukaryota</taxon>
        <taxon>Metazoa</taxon>
        <taxon>Spiralia</taxon>
        <taxon>Gnathifera</taxon>
        <taxon>Rotifera</taxon>
        <taxon>Eurotatoria</taxon>
        <taxon>Bdelloidea</taxon>
        <taxon>Philodinida</taxon>
        <taxon>Philodinidae</taxon>
        <taxon>Rotaria</taxon>
    </lineage>
</organism>
<dbReference type="OrthoDB" id="10023117at2759"/>
<evidence type="ECO:0000313" key="1">
    <source>
        <dbReference type="EMBL" id="CAF1569321.1"/>
    </source>
</evidence>
<reference evidence="1" key="1">
    <citation type="submission" date="2021-02" db="EMBL/GenBank/DDBJ databases">
        <authorList>
            <person name="Nowell W R."/>
        </authorList>
    </citation>
    <scope>NUCLEOTIDE SEQUENCE</scope>
</reference>
<dbReference type="Proteomes" id="UP000681720">
    <property type="component" value="Unassembled WGS sequence"/>
</dbReference>
<dbReference type="EMBL" id="CAJNOW010009741">
    <property type="protein sequence ID" value="CAF1569321.1"/>
    <property type="molecule type" value="Genomic_DNA"/>
</dbReference>
<gene>
    <name evidence="2" type="ORF">GIL414_LOCUS4779</name>
    <name evidence="1" type="ORF">KQP761_LOCUS19020</name>
</gene>
<name>A0A815YF87_9BILA</name>
<dbReference type="EMBL" id="CAJOBJ010001189">
    <property type="protein sequence ID" value="CAF3866397.1"/>
    <property type="molecule type" value="Genomic_DNA"/>
</dbReference>
<dbReference type="Proteomes" id="UP000663834">
    <property type="component" value="Unassembled WGS sequence"/>
</dbReference>
<evidence type="ECO:0000313" key="3">
    <source>
        <dbReference type="Proteomes" id="UP000663834"/>
    </source>
</evidence>
<dbReference type="AlphaFoldDB" id="A0A815YF87"/>
<evidence type="ECO:0000313" key="2">
    <source>
        <dbReference type="EMBL" id="CAF3866397.1"/>
    </source>
</evidence>
<comment type="caution">
    <text evidence="1">The sequence shown here is derived from an EMBL/GenBank/DDBJ whole genome shotgun (WGS) entry which is preliminary data.</text>
</comment>